<organism evidence="1 2">
    <name type="scientific">Kordiimonas lacus</name>
    <dbReference type="NCBI Taxonomy" id="637679"/>
    <lineage>
        <taxon>Bacteria</taxon>
        <taxon>Pseudomonadati</taxon>
        <taxon>Pseudomonadota</taxon>
        <taxon>Alphaproteobacteria</taxon>
        <taxon>Kordiimonadales</taxon>
        <taxon>Kordiimonadaceae</taxon>
        <taxon>Kordiimonas</taxon>
    </lineage>
</organism>
<gene>
    <name evidence="1" type="ORF">SAMN04488071_0217</name>
</gene>
<evidence type="ECO:0000313" key="2">
    <source>
        <dbReference type="Proteomes" id="UP000183685"/>
    </source>
</evidence>
<dbReference type="RefSeq" id="WP_068308828.1">
    <property type="nucleotide sequence ID" value="NZ_FNAK01000001.1"/>
</dbReference>
<dbReference type="OrthoDB" id="7304784at2"/>
<protein>
    <submittedName>
        <fullName evidence="1">Uncharacterized protein</fullName>
    </submittedName>
</protein>
<dbReference type="InterPro" id="IPR021388">
    <property type="entry name" value="DUF3024"/>
</dbReference>
<proteinExistence type="predicted"/>
<accession>A0A1G6TFB6</accession>
<sequence length="120" mass="14016">MTLSANEKATITATCQTFIDTVLKPRFLPVVNQTPFNYPVDIQGKWHGNKYRFLQRYRSGFPENLGEEFDAPFVRIDWIGQNRFDVQWHRHTGQWFPVHQGLSLKAALKAIETNEFLHPV</sequence>
<keyword evidence="2" id="KW-1185">Reference proteome</keyword>
<dbReference type="Proteomes" id="UP000183685">
    <property type="component" value="Unassembled WGS sequence"/>
</dbReference>
<dbReference type="Pfam" id="PF11225">
    <property type="entry name" value="DUF3024"/>
    <property type="match status" value="1"/>
</dbReference>
<reference evidence="1 2" key="1">
    <citation type="submission" date="2016-10" db="EMBL/GenBank/DDBJ databases">
        <authorList>
            <person name="de Groot N.N."/>
        </authorList>
    </citation>
    <scope>NUCLEOTIDE SEQUENCE [LARGE SCALE GENOMIC DNA]</scope>
    <source>
        <strain evidence="1 2">CGMCC 1.9109</strain>
    </source>
</reference>
<dbReference type="STRING" id="637679.GCA_001550055_00672"/>
<dbReference type="EMBL" id="FNAK01000001">
    <property type="protein sequence ID" value="SDD27719.1"/>
    <property type="molecule type" value="Genomic_DNA"/>
</dbReference>
<evidence type="ECO:0000313" key="1">
    <source>
        <dbReference type="EMBL" id="SDD27719.1"/>
    </source>
</evidence>
<dbReference type="AlphaFoldDB" id="A0A1G6TFB6"/>
<name>A0A1G6TFB6_9PROT</name>